<gene>
    <name evidence="1" type="ORF">SMD11_1279</name>
</gene>
<dbReference type="Proteomes" id="UP000195755">
    <property type="component" value="Chromosome"/>
</dbReference>
<accession>A0A1Z2KY37</accession>
<evidence type="ECO:0000313" key="1">
    <source>
        <dbReference type="EMBL" id="ARZ66940.1"/>
    </source>
</evidence>
<name>A0A1Z2KY37_9ACTN</name>
<dbReference type="KEGG" id="salj:SMD11_1279"/>
<reference evidence="1 2" key="1">
    <citation type="submission" date="2017-06" db="EMBL/GenBank/DDBJ databases">
        <title>Streptomyces albireticuli Genome sequencing and assembly.</title>
        <authorList>
            <person name="Wang Y."/>
            <person name="Du B."/>
            <person name="Ding Y."/>
            <person name="Liu H."/>
            <person name="Hou Q."/>
            <person name="Liu K."/>
            <person name="Yao L."/>
            <person name="Wang C."/>
        </authorList>
    </citation>
    <scope>NUCLEOTIDE SEQUENCE [LARGE SCALE GENOMIC DNA]</scope>
    <source>
        <strain evidence="1 2">MDJK11</strain>
    </source>
</reference>
<sequence length="129" mass="14477">MNDMAQQQREITTPVIGALRRENTTNSLVFNDAGIQVVHSYHQLSREYFVSGAPDMCDERLTFPLRPTGVKVFWTRGRGQCWKPQSAEVKGLRVLMSGRGGVQTSTLSFYAPFSECPEWVVDFIAAHAP</sequence>
<dbReference type="AlphaFoldDB" id="A0A1Z2KY37"/>
<dbReference type="EMBL" id="CP021744">
    <property type="protein sequence ID" value="ARZ66940.1"/>
    <property type="molecule type" value="Genomic_DNA"/>
</dbReference>
<proteinExistence type="predicted"/>
<protein>
    <submittedName>
        <fullName evidence="1">Uncharacterized protein</fullName>
    </submittedName>
</protein>
<dbReference type="OrthoDB" id="4934928at2"/>
<dbReference type="RefSeq" id="WP_087925473.1">
    <property type="nucleotide sequence ID" value="NZ_CP021744.1"/>
</dbReference>
<organism evidence="1 2">
    <name type="scientific">Streptomyces albireticuli</name>
    <dbReference type="NCBI Taxonomy" id="1940"/>
    <lineage>
        <taxon>Bacteria</taxon>
        <taxon>Bacillati</taxon>
        <taxon>Actinomycetota</taxon>
        <taxon>Actinomycetes</taxon>
        <taxon>Kitasatosporales</taxon>
        <taxon>Streptomycetaceae</taxon>
        <taxon>Streptomyces</taxon>
    </lineage>
</organism>
<evidence type="ECO:0000313" key="2">
    <source>
        <dbReference type="Proteomes" id="UP000195755"/>
    </source>
</evidence>